<dbReference type="Gene3D" id="2.60.120.260">
    <property type="entry name" value="Galactose-binding domain-like"/>
    <property type="match status" value="1"/>
</dbReference>
<dbReference type="Proteomes" id="UP000000269">
    <property type="component" value="Chromosome"/>
</dbReference>
<evidence type="ECO:0000256" key="5">
    <source>
        <dbReference type="ARBA" id="ARBA00022475"/>
    </source>
</evidence>
<dbReference type="SUPFAM" id="SSF52172">
    <property type="entry name" value="CheY-like"/>
    <property type="match status" value="1"/>
</dbReference>
<feature type="modified residue" description="4-aspartylphosphate" evidence="14">
    <location>
        <position position="753"/>
    </location>
</feature>
<dbReference type="GO" id="GO:0000155">
    <property type="term" value="F:phosphorelay sensor kinase activity"/>
    <property type="evidence" value="ECO:0007669"/>
    <property type="project" value="InterPro"/>
</dbReference>
<feature type="transmembrane region" description="Helical" evidence="15">
    <location>
        <begin position="370"/>
        <end position="391"/>
    </location>
</feature>
<feature type="domain" description="Histidine kinase" evidence="16">
    <location>
        <begin position="445"/>
        <end position="663"/>
    </location>
</feature>
<keyword evidence="19" id="KW-1185">Reference proteome</keyword>
<keyword evidence="11" id="KW-0902">Two-component regulatory system</keyword>
<dbReference type="PANTHER" id="PTHR43547">
    <property type="entry name" value="TWO-COMPONENT HISTIDINE KINASE"/>
    <property type="match status" value="1"/>
</dbReference>
<evidence type="ECO:0000256" key="6">
    <source>
        <dbReference type="ARBA" id="ARBA00022553"/>
    </source>
</evidence>
<feature type="transmembrane region" description="Helical" evidence="15">
    <location>
        <begin position="337"/>
        <end position="358"/>
    </location>
</feature>
<dbReference type="InterPro" id="IPR036097">
    <property type="entry name" value="HisK_dim/P_sf"/>
</dbReference>
<dbReference type="Pfam" id="PF00512">
    <property type="entry name" value="HisKA"/>
    <property type="match status" value="1"/>
</dbReference>
<feature type="transmembrane region" description="Helical" evidence="15">
    <location>
        <begin position="397"/>
        <end position="414"/>
    </location>
</feature>
<evidence type="ECO:0000256" key="1">
    <source>
        <dbReference type="ARBA" id="ARBA00000085"/>
    </source>
</evidence>
<keyword evidence="5" id="KW-1003">Cell membrane</keyword>
<dbReference type="PRINTS" id="PR00344">
    <property type="entry name" value="BCTRLSENSOR"/>
</dbReference>
<evidence type="ECO:0000313" key="19">
    <source>
        <dbReference type="Proteomes" id="UP000000269"/>
    </source>
</evidence>
<dbReference type="SUPFAM" id="SSF47384">
    <property type="entry name" value="Homodimeric domain of signal transducing histidine kinase"/>
    <property type="match status" value="1"/>
</dbReference>
<evidence type="ECO:0000256" key="9">
    <source>
        <dbReference type="ARBA" id="ARBA00022777"/>
    </source>
</evidence>
<evidence type="ECO:0000256" key="8">
    <source>
        <dbReference type="ARBA" id="ARBA00022741"/>
    </source>
</evidence>
<evidence type="ECO:0000259" key="17">
    <source>
        <dbReference type="PROSITE" id="PS50110"/>
    </source>
</evidence>
<evidence type="ECO:0000256" key="10">
    <source>
        <dbReference type="ARBA" id="ARBA00022840"/>
    </source>
</evidence>
<comment type="subcellular location">
    <subcellularLocation>
        <location evidence="2">Cell membrane</location>
    </subcellularLocation>
</comment>
<dbReference type="Pfam" id="PF02518">
    <property type="entry name" value="HATPase_c"/>
    <property type="match status" value="2"/>
</dbReference>
<keyword evidence="15" id="KW-1133">Transmembrane helix</keyword>
<dbReference type="InterPro" id="IPR011006">
    <property type="entry name" value="CheY-like_superfamily"/>
</dbReference>
<sequence>MSERKKLETKYRISIIISLFIIFIVGLYLIKINLWKEEDSSKAEKGRMDLQEWGLKKNIKLDGEWEFYPGVFLEPSGIQNKDLREYEQIKKYVQIPGPWNTYLNEDGSADGAGTYRLVIKVPEDRVYAIKTRTIRMASRVYLNGQATIRMGNSSINREDFERDSKYRVGAGNSLNREIELILHVSNYDYKVGGIIKSIEFGTFESIMKVNNKDRALDVLMIAVCLTLCVHFLIIYSQRKKEPYLAYFSGMSFFMAMYLSIMNEQVLDLVYNYNYETRIAIQVTSMIMVTACLTKFTHYFFKNTSRNKLIHQIPIIIFIALAILRYNPNDPIFIYKRFLHVIFLGVLMVRYSHIFYILLKEIYNKSDSSEYILTIITTMCSYWFIMVLKIIFEVDLGNIAVLLILLLMLSIASLMSHRLQLDYQNVIALSEKQIRYDRLKDEFLAKASHELRTPLHVILNLAKNLLEGKKGTLNARQQEELFFIHREGQRLTRLVEDLLDASQIKKGEIRLRLQSVEPYKIVEDILKEMKILIPENSSILLKNKIPSTFPAMRADSDKFRQIIYNLVHNAIKYTKDGEIVVSASAAAEQIEITVSDTGIGIEKESLKEVFEIFYQRNGEGQAEQGLGLGLSIVKHLVESQGGTIEVESVYGKGSCFRFTLPIDDDAVENQSEIAAAEEARVQAERFADSPPKLLQEKKNNLGKPMILIVDDEFLNQRILLDIVRQLGFNGMVADSGKETLEILEREKVDLIILDLMLPDMSGDRVCSIIRQKYSMGELPILILTASGRAADLMNAFDYGANDFQRKPMDSEELKSRIQSLLLMKKSVEEDLEKEFQYFFSQISPHFLYNTINTIIGLSYMDSEKVRDALNNLSIYFRGKLDVHRKNGLISLKSELELITAYLQIEKMRFDERLILEFDLEEDLKAMIPPLTLQPIVENSVHHSISAKNDTVTIRITAKREEKGFIRIGIEDNGIGMTLEKQKELLGGNSQRIGLSNVMEKIKRLKGATLVLDSKPGAGTKVEITIPEVMHGEGYFS</sequence>
<evidence type="ECO:0000256" key="7">
    <source>
        <dbReference type="ARBA" id="ARBA00022679"/>
    </source>
</evidence>
<evidence type="ECO:0000256" key="12">
    <source>
        <dbReference type="ARBA" id="ARBA00023136"/>
    </source>
</evidence>
<dbReference type="InterPro" id="IPR005467">
    <property type="entry name" value="His_kinase_dom"/>
</dbReference>
<dbReference type="InterPro" id="IPR008979">
    <property type="entry name" value="Galactose-bd-like_sf"/>
</dbReference>
<dbReference type="AlphaFoldDB" id="A8MKJ0"/>
<evidence type="ECO:0000256" key="2">
    <source>
        <dbReference type="ARBA" id="ARBA00004236"/>
    </source>
</evidence>
<keyword evidence="12 15" id="KW-0472">Membrane</keyword>
<dbReference type="KEGG" id="aoe:Clos_2791"/>
<evidence type="ECO:0000256" key="15">
    <source>
        <dbReference type="SAM" id="Phobius"/>
    </source>
</evidence>
<dbReference type="eggNOG" id="COG2205">
    <property type="taxonomic scope" value="Bacteria"/>
</dbReference>
<dbReference type="eggNOG" id="COG2972">
    <property type="taxonomic scope" value="Bacteria"/>
</dbReference>
<keyword evidence="8" id="KW-0547">Nucleotide-binding</keyword>
<evidence type="ECO:0000259" key="16">
    <source>
        <dbReference type="PROSITE" id="PS50109"/>
    </source>
</evidence>
<dbReference type="SMART" id="SM00387">
    <property type="entry name" value="HATPase_c"/>
    <property type="match status" value="2"/>
</dbReference>
<dbReference type="PROSITE" id="PS50109">
    <property type="entry name" value="HIS_KIN"/>
    <property type="match status" value="2"/>
</dbReference>
<feature type="domain" description="Histidine kinase" evidence="16">
    <location>
        <begin position="807"/>
        <end position="1028"/>
    </location>
</feature>
<dbReference type="GO" id="GO:0005524">
    <property type="term" value="F:ATP binding"/>
    <property type="evidence" value="ECO:0007669"/>
    <property type="project" value="UniProtKB-KW"/>
</dbReference>
<feature type="domain" description="Response regulatory" evidence="17">
    <location>
        <begin position="704"/>
        <end position="820"/>
    </location>
</feature>
<dbReference type="InterPro" id="IPR003594">
    <property type="entry name" value="HATPase_dom"/>
</dbReference>
<dbReference type="Gene3D" id="3.40.50.2300">
    <property type="match status" value="1"/>
</dbReference>
<protein>
    <recommendedName>
        <fullName evidence="4">Stage 0 sporulation protein A homolog</fullName>
        <ecNumber evidence="3">2.7.13.3</ecNumber>
    </recommendedName>
</protein>
<organism evidence="18 19">
    <name type="scientific">Alkaliphilus oremlandii (strain OhILAs)</name>
    <name type="common">Clostridium oremlandii (strain OhILAs)</name>
    <dbReference type="NCBI Taxonomy" id="350688"/>
    <lineage>
        <taxon>Bacteria</taxon>
        <taxon>Bacillati</taxon>
        <taxon>Bacillota</taxon>
        <taxon>Clostridia</taxon>
        <taxon>Peptostreptococcales</taxon>
        <taxon>Natronincolaceae</taxon>
        <taxon>Alkaliphilus</taxon>
    </lineage>
</organism>
<evidence type="ECO:0000256" key="3">
    <source>
        <dbReference type="ARBA" id="ARBA00012438"/>
    </source>
</evidence>
<dbReference type="EMBL" id="CP000853">
    <property type="protein sequence ID" value="ABW20322.1"/>
    <property type="molecule type" value="Genomic_DNA"/>
</dbReference>
<evidence type="ECO:0000256" key="14">
    <source>
        <dbReference type="PROSITE-ProRule" id="PRU00169"/>
    </source>
</evidence>
<dbReference type="Pfam" id="PF00072">
    <property type="entry name" value="Response_reg"/>
    <property type="match status" value="1"/>
</dbReference>
<dbReference type="GO" id="GO:0005886">
    <property type="term" value="C:plasma membrane"/>
    <property type="evidence" value="ECO:0007669"/>
    <property type="project" value="UniProtKB-SubCell"/>
</dbReference>
<evidence type="ECO:0000313" key="18">
    <source>
        <dbReference type="EMBL" id="ABW20322.1"/>
    </source>
</evidence>
<evidence type="ECO:0000256" key="13">
    <source>
        <dbReference type="ARBA" id="ARBA00024867"/>
    </source>
</evidence>
<comment type="catalytic activity">
    <reaction evidence="1">
        <text>ATP + protein L-histidine = ADP + protein N-phospho-L-histidine.</text>
        <dbReference type="EC" id="2.7.13.3"/>
    </reaction>
</comment>
<name>A8MKJ0_ALKOO</name>
<dbReference type="InterPro" id="IPR003661">
    <property type="entry name" value="HisK_dim/P_dom"/>
</dbReference>
<dbReference type="PROSITE" id="PS50110">
    <property type="entry name" value="RESPONSE_REGULATORY"/>
    <property type="match status" value="1"/>
</dbReference>
<dbReference type="RefSeq" id="WP_012160629.1">
    <property type="nucleotide sequence ID" value="NC_009922.1"/>
</dbReference>
<dbReference type="Gene3D" id="3.30.565.10">
    <property type="entry name" value="Histidine kinase-like ATPase, C-terminal domain"/>
    <property type="match status" value="2"/>
</dbReference>
<dbReference type="InterPro" id="IPR004358">
    <property type="entry name" value="Sig_transdc_His_kin-like_C"/>
</dbReference>
<dbReference type="SUPFAM" id="SSF49785">
    <property type="entry name" value="Galactose-binding domain-like"/>
    <property type="match status" value="1"/>
</dbReference>
<dbReference type="CDD" id="cd17546">
    <property type="entry name" value="REC_hyHK_CKI1_RcsC-like"/>
    <property type="match status" value="1"/>
</dbReference>
<dbReference type="SUPFAM" id="SSF55874">
    <property type="entry name" value="ATPase domain of HSP90 chaperone/DNA topoisomerase II/histidine kinase"/>
    <property type="match status" value="2"/>
</dbReference>
<keyword evidence="9 18" id="KW-0418">Kinase</keyword>
<reference evidence="19" key="1">
    <citation type="submission" date="2007-10" db="EMBL/GenBank/DDBJ databases">
        <title>Complete genome of Alkaliphilus oremlandii OhILAs.</title>
        <authorList>
            <person name="Copeland A."/>
            <person name="Lucas S."/>
            <person name="Lapidus A."/>
            <person name="Barry K."/>
            <person name="Detter J.C."/>
            <person name="Glavina del Rio T."/>
            <person name="Hammon N."/>
            <person name="Israni S."/>
            <person name="Dalin E."/>
            <person name="Tice H."/>
            <person name="Pitluck S."/>
            <person name="Chain P."/>
            <person name="Malfatti S."/>
            <person name="Shin M."/>
            <person name="Vergez L."/>
            <person name="Schmutz J."/>
            <person name="Larimer F."/>
            <person name="Land M."/>
            <person name="Hauser L."/>
            <person name="Kyrpides N."/>
            <person name="Mikhailova N."/>
            <person name="Stolz J.F."/>
            <person name="Dawson A."/>
            <person name="Fisher E."/>
            <person name="Crable B."/>
            <person name="Perera E."/>
            <person name="Lisak J."/>
            <person name="Ranganathan M."/>
            <person name="Basu P."/>
            <person name="Richardson P."/>
        </authorList>
    </citation>
    <scope>NUCLEOTIDE SEQUENCE [LARGE SCALE GENOMIC DNA]</scope>
    <source>
        <strain evidence="19">OhILAs</strain>
    </source>
</reference>
<keyword evidence="6 14" id="KW-0597">Phosphoprotein</keyword>
<dbReference type="CDD" id="cd00082">
    <property type="entry name" value="HisKA"/>
    <property type="match status" value="1"/>
</dbReference>
<dbReference type="PANTHER" id="PTHR43547:SF2">
    <property type="entry name" value="HYBRID SIGNAL TRANSDUCTION HISTIDINE KINASE C"/>
    <property type="match status" value="1"/>
</dbReference>
<dbReference type="STRING" id="350688.Clos_2791"/>
<keyword evidence="15" id="KW-0812">Transmembrane</keyword>
<dbReference type="InterPro" id="IPR010559">
    <property type="entry name" value="Sig_transdc_His_kin_internal"/>
</dbReference>
<feature type="transmembrane region" description="Helical" evidence="15">
    <location>
        <begin position="242"/>
        <end position="258"/>
    </location>
</feature>
<dbReference type="Pfam" id="PF06580">
    <property type="entry name" value="His_kinase"/>
    <property type="match status" value="1"/>
</dbReference>
<dbReference type="SMART" id="SM00448">
    <property type="entry name" value="REC"/>
    <property type="match status" value="1"/>
</dbReference>
<gene>
    <name evidence="18" type="ordered locus">Clos_2791</name>
</gene>
<evidence type="ECO:0000256" key="4">
    <source>
        <dbReference type="ARBA" id="ARBA00018672"/>
    </source>
</evidence>
<evidence type="ECO:0000256" key="11">
    <source>
        <dbReference type="ARBA" id="ARBA00023012"/>
    </source>
</evidence>
<feature type="transmembrane region" description="Helical" evidence="15">
    <location>
        <begin position="308"/>
        <end position="325"/>
    </location>
</feature>
<comment type="function">
    <text evidence="13">May play the central regulatory role in sporulation. It may be an element of the effector pathway responsible for the activation of sporulation genes in response to nutritional stress. Spo0A may act in concert with spo0H (a sigma factor) to control the expression of some genes that are critical to the sporulation process.</text>
</comment>
<accession>A8MKJ0</accession>
<dbReference type="FunFam" id="3.30.565.10:FF:000023">
    <property type="entry name" value="PAS domain-containing sensor histidine kinase"/>
    <property type="match status" value="1"/>
</dbReference>
<feature type="transmembrane region" description="Helical" evidence="15">
    <location>
        <begin position="12"/>
        <end position="30"/>
    </location>
</feature>
<dbReference type="EC" id="2.7.13.3" evidence="3"/>
<keyword evidence="7" id="KW-0808">Transferase</keyword>
<dbReference type="Gene3D" id="1.10.287.130">
    <property type="match status" value="1"/>
</dbReference>
<dbReference type="SMART" id="SM00388">
    <property type="entry name" value="HisKA"/>
    <property type="match status" value="1"/>
</dbReference>
<proteinExistence type="predicted"/>
<dbReference type="InterPro" id="IPR001789">
    <property type="entry name" value="Sig_transdc_resp-reg_receiver"/>
</dbReference>
<dbReference type="HOGENOM" id="CLU_011115_1_0_9"/>
<feature type="transmembrane region" description="Helical" evidence="15">
    <location>
        <begin position="215"/>
        <end position="235"/>
    </location>
</feature>
<dbReference type="InterPro" id="IPR036890">
    <property type="entry name" value="HATPase_C_sf"/>
</dbReference>
<keyword evidence="10" id="KW-0067">ATP-binding</keyword>